<evidence type="ECO:0000313" key="2">
    <source>
        <dbReference type="EMBL" id="GAB52086.1"/>
    </source>
</evidence>
<keyword evidence="3" id="KW-1185">Reference proteome</keyword>
<evidence type="ECO:0000256" key="1">
    <source>
        <dbReference type="SAM" id="SignalP"/>
    </source>
</evidence>
<evidence type="ECO:0000313" key="3">
    <source>
        <dbReference type="Proteomes" id="UP000010297"/>
    </source>
</evidence>
<name>H5V278_ATLHE</name>
<protein>
    <submittedName>
        <fullName evidence="2">Multiple antibiotic resistance protein MarB</fullName>
    </submittedName>
</protein>
<reference evidence="2 3" key="1">
    <citation type="submission" date="2012-02" db="EMBL/GenBank/DDBJ databases">
        <title>Whole genome shotgun sequence of Escherichia hermannii NBRC 105704.</title>
        <authorList>
            <person name="Yoshida I."/>
            <person name="Hosoyama A."/>
            <person name="Tsuchikane K."/>
            <person name="Katsumata H."/>
            <person name="Yamazaki S."/>
            <person name="Fujita N."/>
        </authorList>
    </citation>
    <scope>NUCLEOTIDE SEQUENCE [LARGE SCALE GENOMIC DNA]</scope>
    <source>
        <strain evidence="2 3">NBRC 105704</strain>
    </source>
</reference>
<organism evidence="2 3">
    <name type="scientific">Atlantibacter hermannii NBRC 105704</name>
    <dbReference type="NCBI Taxonomy" id="1115512"/>
    <lineage>
        <taxon>Bacteria</taxon>
        <taxon>Pseudomonadati</taxon>
        <taxon>Pseudomonadota</taxon>
        <taxon>Gammaproteobacteria</taxon>
        <taxon>Enterobacterales</taxon>
        <taxon>Enterobacteriaceae</taxon>
        <taxon>Atlantibacter</taxon>
    </lineage>
</organism>
<feature type="signal peptide" evidence="1">
    <location>
        <begin position="1"/>
        <end position="30"/>
    </location>
</feature>
<keyword evidence="1" id="KW-0732">Signal</keyword>
<feature type="chain" id="PRO_5003599472" evidence="1">
    <location>
        <begin position="31"/>
        <end position="79"/>
    </location>
</feature>
<accession>H5V278</accession>
<dbReference type="InterPro" id="IPR025732">
    <property type="entry name" value="MarB"/>
</dbReference>
<dbReference type="Proteomes" id="UP000010297">
    <property type="component" value="Unassembled WGS sequence"/>
</dbReference>
<dbReference type="AlphaFoldDB" id="H5V278"/>
<dbReference type="EMBL" id="BAFF01000005">
    <property type="protein sequence ID" value="GAB52086.1"/>
    <property type="molecule type" value="Genomic_DNA"/>
</dbReference>
<proteinExistence type="predicted"/>
<sequence>MALINVIEENMKHVLAACALMLLASGTAAAAQTTEFSDRQAPDVSLTSATNSASPYDFNHRGAGSDKSDELGVAYYNAG</sequence>
<comment type="caution">
    <text evidence="2">The sequence shown here is derived from an EMBL/GenBank/DDBJ whole genome shotgun (WGS) entry which is preliminary data.</text>
</comment>
<gene>
    <name evidence="2" type="primary">marB</name>
    <name evidence="2" type="ORF">EH105704_05_00920</name>
</gene>
<dbReference type="eggNOG" id="ENOG50330WV">
    <property type="taxonomic scope" value="Bacteria"/>
</dbReference>
<dbReference type="Pfam" id="PF13999">
    <property type="entry name" value="MarB"/>
    <property type="match status" value="1"/>
</dbReference>